<dbReference type="KEGG" id="nga:Ngar_c31970"/>
<keyword evidence="1" id="KW-0812">Transmembrane</keyword>
<dbReference type="OrthoDB" id="6852at2157"/>
<dbReference type="Proteomes" id="UP000008037">
    <property type="component" value="Chromosome"/>
</dbReference>
<protein>
    <submittedName>
        <fullName evidence="2">Uncharacterized protein</fullName>
    </submittedName>
</protein>
<dbReference type="RefSeq" id="WP_015020646.1">
    <property type="nucleotide sequence ID" value="NC_018719.1"/>
</dbReference>
<evidence type="ECO:0000313" key="2">
    <source>
        <dbReference type="EMBL" id="AFU60113.1"/>
    </source>
</evidence>
<keyword evidence="3" id="KW-1185">Reference proteome</keyword>
<keyword evidence="1" id="KW-1133">Transmembrane helix</keyword>
<dbReference type="EMBL" id="CP002408">
    <property type="protein sequence ID" value="AFU60113.1"/>
    <property type="molecule type" value="Genomic_DNA"/>
</dbReference>
<feature type="transmembrane region" description="Helical" evidence="1">
    <location>
        <begin position="62"/>
        <end position="83"/>
    </location>
</feature>
<dbReference type="AlphaFoldDB" id="K0IL23"/>
<accession>K0IL23</accession>
<gene>
    <name evidence="2" type="ordered locus">Ngar_c31970</name>
</gene>
<keyword evidence="1" id="KW-0472">Membrane</keyword>
<name>K0IL23_NITGG</name>
<sequence>MQITATSLEEGKLDEKLEMLIDQFEREVAPYDRWSRISMAATSAGVVASIVLPLLLLQPAHALYATIAGIAASIGLTKLPILYADHKKHEISRVKYKPVTGVCMCDLYQYRTHLHKMQNANNTAERIRHSKLASYYKHQMGLGSAKSG</sequence>
<dbReference type="GeneID" id="13797007"/>
<feature type="transmembrane region" description="Helical" evidence="1">
    <location>
        <begin position="37"/>
        <end position="56"/>
    </location>
</feature>
<dbReference type="InParanoid" id="K0IL23"/>
<evidence type="ECO:0000256" key="1">
    <source>
        <dbReference type="SAM" id="Phobius"/>
    </source>
</evidence>
<reference evidence="2 3" key="1">
    <citation type="journal article" date="2012" name="Environ. Microbiol.">
        <title>The genome of the ammonia-oxidizing Candidatus Nitrososphaera gargensis: insights into metabolic versatility and environmental adaptations.</title>
        <authorList>
            <person name="Spang A."/>
            <person name="Poehlein A."/>
            <person name="Offre P."/>
            <person name="Zumbragel S."/>
            <person name="Haider S."/>
            <person name="Rychlik N."/>
            <person name="Nowka B."/>
            <person name="Schmeisser C."/>
            <person name="Lebedeva E.V."/>
            <person name="Rattei T."/>
            <person name="Bohm C."/>
            <person name="Schmid M."/>
            <person name="Galushko A."/>
            <person name="Hatzenpichler R."/>
            <person name="Weinmaier T."/>
            <person name="Daniel R."/>
            <person name="Schleper C."/>
            <person name="Spieck E."/>
            <person name="Streit W."/>
            <person name="Wagner M."/>
        </authorList>
    </citation>
    <scope>NUCLEOTIDE SEQUENCE [LARGE SCALE GENOMIC DNA]</scope>
    <source>
        <strain evidence="3">Ga9.2</strain>
    </source>
</reference>
<organism evidence="2 3">
    <name type="scientific">Nitrososphaera gargensis (strain Ga9.2)</name>
    <dbReference type="NCBI Taxonomy" id="1237085"/>
    <lineage>
        <taxon>Archaea</taxon>
        <taxon>Nitrososphaerota</taxon>
        <taxon>Nitrososphaeria</taxon>
        <taxon>Nitrososphaerales</taxon>
        <taxon>Nitrososphaeraceae</taxon>
        <taxon>Nitrososphaera</taxon>
    </lineage>
</organism>
<proteinExistence type="predicted"/>
<dbReference type="BioCyc" id="CNIT1237085:G1324-3197-MONOMER"/>
<dbReference type="HOGENOM" id="CLU_1754762_0_0_2"/>
<evidence type="ECO:0000313" key="3">
    <source>
        <dbReference type="Proteomes" id="UP000008037"/>
    </source>
</evidence>